<accession>A0A7X1GEH2</accession>
<keyword evidence="3" id="KW-1185">Reference proteome</keyword>
<sequence length="127" mass="13758">MSKAEFALGSLGGAVLILIFIWIAVALYLAYTKMDVMLEHLKNSSAVKALAFYRQLGVWGHLKLIGEIAALVTSPGKSIKSGRLSAQDIDNFPPSLKNKLVLLRRSVFVLVSLLFLVGGIGKIAGWM</sequence>
<dbReference type="Proteomes" id="UP000526003">
    <property type="component" value="Unassembled WGS sequence"/>
</dbReference>
<evidence type="ECO:0000313" key="3">
    <source>
        <dbReference type="Proteomes" id="UP000526003"/>
    </source>
</evidence>
<dbReference type="AlphaFoldDB" id="A0A7X1GEH2"/>
<keyword evidence="1" id="KW-1133">Transmembrane helix</keyword>
<reference evidence="2 3" key="1">
    <citation type="submission" date="2020-08" db="EMBL/GenBank/DDBJ databases">
        <title>Pseudomonas sp. nov.</title>
        <authorList>
            <person name="Gieschler S."/>
            <person name="Fiedler G."/>
            <person name="Brinks E."/>
            <person name="Boehnlein C."/>
            <person name="Franz C.M.A.P."/>
            <person name="Kabisch J."/>
        </authorList>
    </citation>
    <scope>NUCLEOTIDE SEQUENCE [LARGE SCALE GENOMIC DNA]</scope>
    <source>
        <strain evidence="2 3">MBT-1</strain>
    </source>
</reference>
<proteinExistence type="predicted"/>
<feature type="transmembrane region" description="Helical" evidence="1">
    <location>
        <begin position="107"/>
        <end position="126"/>
    </location>
</feature>
<keyword evidence="1" id="KW-0812">Transmembrane</keyword>
<evidence type="ECO:0000313" key="2">
    <source>
        <dbReference type="EMBL" id="MBC2690974.1"/>
    </source>
</evidence>
<gene>
    <name evidence="2" type="ORF">H7995_14330</name>
</gene>
<feature type="transmembrane region" description="Helical" evidence="1">
    <location>
        <begin position="6"/>
        <end position="31"/>
    </location>
</feature>
<name>A0A7X1GEH2_9PSED</name>
<dbReference type="EMBL" id="JACMYG010000013">
    <property type="protein sequence ID" value="MBC2690974.1"/>
    <property type="molecule type" value="Genomic_DNA"/>
</dbReference>
<keyword evidence="1" id="KW-0472">Membrane</keyword>
<dbReference type="RefSeq" id="WP_166590370.1">
    <property type="nucleotide sequence ID" value="NZ_CP090311.1"/>
</dbReference>
<comment type="caution">
    <text evidence="2">The sequence shown here is derived from an EMBL/GenBank/DDBJ whole genome shotgun (WGS) entry which is preliminary data.</text>
</comment>
<protein>
    <submittedName>
        <fullName evidence="2">Uncharacterized protein</fullName>
    </submittedName>
</protein>
<evidence type="ECO:0000256" key="1">
    <source>
        <dbReference type="SAM" id="Phobius"/>
    </source>
</evidence>
<organism evidence="2 3">
    <name type="scientific">Pseudomonas kielensis</name>
    <dbReference type="NCBI Taxonomy" id="2762577"/>
    <lineage>
        <taxon>Bacteria</taxon>
        <taxon>Pseudomonadati</taxon>
        <taxon>Pseudomonadota</taxon>
        <taxon>Gammaproteobacteria</taxon>
        <taxon>Pseudomonadales</taxon>
        <taxon>Pseudomonadaceae</taxon>
        <taxon>Pseudomonas</taxon>
    </lineage>
</organism>